<evidence type="ECO:0000256" key="1">
    <source>
        <dbReference type="SAM" id="MobiDB-lite"/>
    </source>
</evidence>
<organism evidence="2 3">
    <name type="scientific">Streptomyces mooreae</name>
    <dbReference type="NCBI Taxonomy" id="3075523"/>
    <lineage>
        <taxon>Bacteria</taxon>
        <taxon>Bacillati</taxon>
        <taxon>Actinomycetota</taxon>
        <taxon>Actinomycetes</taxon>
        <taxon>Kitasatosporales</taxon>
        <taxon>Streptomycetaceae</taxon>
        <taxon>Streptomyces</taxon>
    </lineage>
</organism>
<evidence type="ECO:0000313" key="2">
    <source>
        <dbReference type="EMBL" id="MDT0458978.1"/>
    </source>
</evidence>
<reference evidence="2" key="1">
    <citation type="submission" date="2024-05" db="EMBL/GenBank/DDBJ databases">
        <title>30 novel species of actinomycetes from the DSMZ collection.</title>
        <authorList>
            <person name="Nouioui I."/>
        </authorList>
    </citation>
    <scope>NUCLEOTIDE SEQUENCE</scope>
    <source>
        <strain evidence="2">DSM 41527</strain>
    </source>
</reference>
<dbReference type="Proteomes" id="UP001180551">
    <property type="component" value="Unassembled WGS sequence"/>
</dbReference>
<protein>
    <submittedName>
        <fullName evidence="2">Uncharacterized protein</fullName>
    </submittedName>
</protein>
<accession>A0ABU2TDF6</accession>
<feature type="region of interest" description="Disordered" evidence="1">
    <location>
        <begin position="1"/>
        <end position="25"/>
    </location>
</feature>
<dbReference type="RefSeq" id="WP_311626037.1">
    <property type="nucleotide sequence ID" value="NZ_JAVRFE010000037.1"/>
</dbReference>
<name>A0ABU2TDF6_9ACTN</name>
<dbReference type="EMBL" id="JAVRFE010000037">
    <property type="protein sequence ID" value="MDT0458978.1"/>
    <property type="molecule type" value="Genomic_DNA"/>
</dbReference>
<evidence type="ECO:0000313" key="3">
    <source>
        <dbReference type="Proteomes" id="UP001180551"/>
    </source>
</evidence>
<sequence length="82" mass="8517">MASCGAVPRSPRGAAPKAVQAPMRPDAERADLLEKAAERGVELAAARPGETETIAELEARGAAVLHSGRANLDGRLESRDQA</sequence>
<proteinExistence type="predicted"/>
<keyword evidence="3" id="KW-1185">Reference proteome</keyword>
<gene>
    <name evidence="2" type="ORF">RM550_25225</name>
</gene>
<comment type="caution">
    <text evidence="2">The sequence shown here is derived from an EMBL/GenBank/DDBJ whole genome shotgun (WGS) entry which is preliminary data.</text>
</comment>